<dbReference type="PROSITE" id="PS51257">
    <property type="entry name" value="PROKAR_LIPOPROTEIN"/>
    <property type="match status" value="1"/>
</dbReference>
<sequence length="189" mass="20167">MRVLFIALLLILGACQADEETTRTVEMYNSTGDMIGTAKLSERPEGVQVKLKLEGLAPGFHGIHVHEYPECEGPDFVSAGSHFNPDGKEHGLMHPKGAHLGDLPNIEADSGGLVKAELMLAGATLKEGKKSLLKEEGTSLVIHENMDDGVSQPGGNSGARIACGIIPKDKDAAKKTPTDPTKFNEKQKE</sequence>
<keyword evidence="3" id="KW-0560">Oxidoreductase</keyword>
<comment type="caution">
    <text evidence="7">The sequence shown here is derived from an EMBL/GenBank/DDBJ whole genome shotgun (WGS) entry which is preliminary data.</text>
</comment>
<dbReference type="InterPro" id="IPR001424">
    <property type="entry name" value="SOD_Cu_Zn_dom"/>
</dbReference>
<comment type="cofactor">
    <cofactor evidence="3">
        <name>Zn(2+)</name>
        <dbReference type="ChEBI" id="CHEBI:29105"/>
    </cofactor>
    <text evidence="3">Binds 1 zinc ion per subunit.</text>
</comment>
<keyword evidence="3" id="KW-0862">Zinc</keyword>
<name>A0ABV9DKL1_9BACI</name>
<comment type="function">
    <text evidence="2">Destroys radicals which are normally produced within the cells and which are toxic to biological systems. May play a role in favoring mycobacterial survival in phagocytes.</text>
</comment>
<dbReference type="CDD" id="cd00305">
    <property type="entry name" value="Cu-Zn_Superoxide_Dismutase"/>
    <property type="match status" value="1"/>
</dbReference>
<keyword evidence="3" id="KW-0479">Metal-binding</keyword>
<feature type="domain" description="Superoxide dismutase copper/zinc binding" evidence="6">
    <location>
        <begin position="36"/>
        <end position="166"/>
    </location>
</feature>
<dbReference type="Proteomes" id="UP001595989">
    <property type="component" value="Unassembled WGS sequence"/>
</dbReference>
<evidence type="ECO:0000259" key="6">
    <source>
        <dbReference type="Pfam" id="PF00080"/>
    </source>
</evidence>
<evidence type="ECO:0000256" key="3">
    <source>
        <dbReference type="RuleBase" id="RU000393"/>
    </source>
</evidence>
<evidence type="ECO:0000313" key="7">
    <source>
        <dbReference type="EMBL" id="MFC4558623.1"/>
    </source>
</evidence>
<keyword evidence="3" id="KW-0186">Copper</keyword>
<keyword evidence="8" id="KW-1185">Reference proteome</keyword>
<feature type="compositionally biased region" description="Basic and acidic residues" evidence="4">
    <location>
        <begin position="167"/>
        <end position="189"/>
    </location>
</feature>
<dbReference type="EC" id="1.15.1.1" evidence="3"/>
<accession>A0ABV9DKL1</accession>
<dbReference type="SUPFAM" id="SSF49329">
    <property type="entry name" value="Cu,Zn superoxide dismutase-like"/>
    <property type="match status" value="1"/>
</dbReference>
<comment type="catalytic activity">
    <reaction evidence="3">
        <text>2 superoxide + 2 H(+) = H2O2 + O2</text>
        <dbReference type="Rhea" id="RHEA:20696"/>
        <dbReference type="ChEBI" id="CHEBI:15378"/>
        <dbReference type="ChEBI" id="CHEBI:15379"/>
        <dbReference type="ChEBI" id="CHEBI:16240"/>
        <dbReference type="ChEBI" id="CHEBI:18421"/>
        <dbReference type="EC" id="1.15.1.1"/>
    </reaction>
</comment>
<dbReference type="InterPro" id="IPR036423">
    <property type="entry name" value="SOD-like_Cu/Zn_dom_sf"/>
</dbReference>
<evidence type="ECO:0000256" key="2">
    <source>
        <dbReference type="ARBA" id="ARBA00024900"/>
    </source>
</evidence>
<dbReference type="PANTHER" id="PTHR10003">
    <property type="entry name" value="SUPEROXIDE DISMUTASE CU-ZN -RELATED"/>
    <property type="match status" value="1"/>
</dbReference>
<dbReference type="PROSITE" id="PS00332">
    <property type="entry name" value="SOD_CU_ZN_2"/>
    <property type="match status" value="1"/>
</dbReference>
<dbReference type="Pfam" id="PF00080">
    <property type="entry name" value="Sod_Cu"/>
    <property type="match status" value="1"/>
</dbReference>
<organism evidence="7 8">
    <name type="scientific">Virgibacillus kekensis</name>
    <dbReference type="NCBI Taxonomy" id="202261"/>
    <lineage>
        <taxon>Bacteria</taxon>
        <taxon>Bacillati</taxon>
        <taxon>Bacillota</taxon>
        <taxon>Bacilli</taxon>
        <taxon>Bacillales</taxon>
        <taxon>Bacillaceae</taxon>
        <taxon>Virgibacillus</taxon>
    </lineage>
</organism>
<keyword evidence="5" id="KW-0732">Signal</keyword>
<evidence type="ECO:0000256" key="1">
    <source>
        <dbReference type="ARBA" id="ARBA00010457"/>
    </source>
</evidence>
<proteinExistence type="inferred from homology"/>
<evidence type="ECO:0000256" key="4">
    <source>
        <dbReference type="SAM" id="MobiDB-lite"/>
    </source>
</evidence>
<dbReference type="Gene3D" id="2.60.40.200">
    <property type="entry name" value="Superoxide dismutase, copper/zinc binding domain"/>
    <property type="match status" value="1"/>
</dbReference>
<dbReference type="RefSeq" id="WP_390295618.1">
    <property type="nucleotide sequence ID" value="NZ_JBHSFU010000005.1"/>
</dbReference>
<feature type="region of interest" description="Disordered" evidence="4">
    <location>
        <begin position="145"/>
        <end position="189"/>
    </location>
</feature>
<dbReference type="InterPro" id="IPR018152">
    <property type="entry name" value="SOD_Cu/Zn_BS"/>
</dbReference>
<dbReference type="InterPro" id="IPR024134">
    <property type="entry name" value="SOD_Cu/Zn_/chaperone"/>
</dbReference>
<feature type="chain" id="PRO_5045180807" description="Superoxide dismutase [Cu-Zn]" evidence="5">
    <location>
        <begin position="18"/>
        <end position="189"/>
    </location>
</feature>
<comment type="similarity">
    <text evidence="1 3">Belongs to the Cu-Zn superoxide dismutase family.</text>
</comment>
<comment type="cofactor">
    <cofactor evidence="3">
        <name>Cu cation</name>
        <dbReference type="ChEBI" id="CHEBI:23378"/>
    </cofactor>
    <text evidence="3">Binds 1 copper ion per subunit.</text>
</comment>
<feature type="signal peptide" evidence="5">
    <location>
        <begin position="1"/>
        <end position="17"/>
    </location>
</feature>
<dbReference type="EMBL" id="JBHSFU010000005">
    <property type="protein sequence ID" value="MFC4558623.1"/>
    <property type="molecule type" value="Genomic_DNA"/>
</dbReference>
<protein>
    <recommendedName>
        <fullName evidence="3">Superoxide dismutase [Cu-Zn]</fullName>
        <ecNumber evidence="3">1.15.1.1</ecNumber>
    </recommendedName>
</protein>
<reference evidence="8" key="1">
    <citation type="journal article" date="2019" name="Int. J. Syst. Evol. Microbiol.">
        <title>The Global Catalogue of Microorganisms (GCM) 10K type strain sequencing project: providing services to taxonomists for standard genome sequencing and annotation.</title>
        <authorList>
            <consortium name="The Broad Institute Genomics Platform"/>
            <consortium name="The Broad Institute Genome Sequencing Center for Infectious Disease"/>
            <person name="Wu L."/>
            <person name="Ma J."/>
        </authorList>
    </citation>
    <scope>NUCLEOTIDE SEQUENCE [LARGE SCALE GENOMIC DNA]</scope>
    <source>
        <strain evidence="8">CGMCC 4.7426</strain>
    </source>
</reference>
<evidence type="ECO:0000313" key="8">
    <source>
        <dbReference type="Proteomes" id="UP001595989"/>
    </source>
</evidence>
<gene>
    <name evidence="7" type="ORF">ACFO3D_10425</name>
</gene>
<evidence type="ECO:0000256" key="5">
    <source>
        <dbReference type="SAM" id="SignalP"/>
    </source>
</evidence>